<sequence length="301" mass="32573">MRAETNTRKNIEKITWIGLVANVALAVIKLIIGVAGSSQAVVADALHSFSDTASDLVILFGVRYWTAPPDDCHPFGHQKIESFVTIVISLILLGVAAGIGYNAIVSLMHPVTPRLSPIVLAAPLLSLVVKEILYRITFTAGVTNRSSSLKANAWHHRTDALSSIPVLVAVTAGLISPKLAFLDPVAAILVSVFIIKVGIDILGDSLAELTDKGMSPKDRIEIQALIQRIPHVQGTHRIRSRKIGGSFYMDLHLEVEGQMSVRQGHEISETARQTLMARYPKVIDVMVHLEPADENPGIKPG</sequence>
<dbReference type="InterPro" id="IPR027469">
    <property type="entry name" value="Cation_efflux_TMD_sf"/>
</dbReference>
<evidence type="ECO:0000256" key="5">
    <source>
        <dbReference type="ARBA" id="ARBA00022989"/>
    </source>
</evidence>
<dbReference type="Gene3D" id="3.30.70.1350">
    <property type="entry name" value="Cation efflux protein, cytoplasmic domain"/>
    <property type="match status" value="1"/>
</dbReference>
<evidence type="ECO:0000313" key="10">
    <source>
        <dbReference type="EMBL" id="EMS78953.1"/>
    </source>
</evidence>
<reference evidence="10 11" key="1">
    <citation type="journal article" date="2013" name="Genome Announc.">
        <title>Draft Genome Sequence of Desulfotignum phosphitoxidans DSM 13687 Strain FiPS-3.</title>
        <authorList>
            <person name="Poehlein A."/>
            <person name="Daniel R."/>
            <person name="Simeonova D.D."/>
        </authorList>
    </citation>
    <scope>NUCLEOTIDE SEQUENCE [LARGE SCALE GENOMIC DNA]</scope>
    <source>
        <strain evidence="10 11">DSM 13687</strain>
    </source>
</reference>
<dbReference type="SUPFAM" id="SSF161111">
    <property type="entry name" value="Cation efflux protein transmembrane domain-like"/>
    <property type="match status" value="1"/>
</dbReference>
<feature type="domain" description="Cation efflux protein transmembrane" evidence="8">
    <location>
        <begin position="16"/>
        <end position="209"/>
    </location>
</feature>
<protein>
    <submittedName>
        <fullName evidence="10">Transporter</fullName>
    </submittedName>
</protein>
<evidence type="ECO:0000256" key="6">
    <source>
        <dbReference type="ARBA" id="ARBA00023136"/>
    </source>
</evidence>
<dbReference type="FunFam" id="1.20.1510.10:FF:000006">
    <property type="entry name" value="Divalent cation efflux transporter"/>
    <property type="match status" value="1"/>
</dbReference>
<accession>S0FV25</accession>
<keyword evidence="3" id="KW-0813">Transport</keyword>
<feature type="transmembrane region" description="Helical" evidence="7">
    <location>
        <begin position="83"/>
        <end position="104"/>
    </location>
</feature>
<dbReference type="RefSeq" id="WP_006966793.1">
    <property type="nucleotide sequence ID" value="NZ_APJX01000006.1"/>
</dbReference>
<keyword evidence="4 7" id="KW-0812">Transmembrane</keyword>
<dbReference type="PATRIC" id="fig|1286635.3.peg.3025"/>
<dbReference type="PANTHER" id="PTHR43840">
    <property type="entry name" value="MITOCHONDRIAL METAL TRANSPORTER 1-RELATED"/>
    <property type="match status" value="1"/>
</dbReference>
<dbReference type="InterPro" id="IPR058533">
    <property type="entry name" value="Cation_efflux_TM"/>
</dbReference>
<dbReference type="Gene3D" id="1.20.1510.10">
    <property type="entry name" value="Cation efflux protein transmembrane domain"/>
    <property type="match status" value="1"/>
</dbReference>
<gene>
    <name evidence="10" type="ORF">Dpo_6c01520</name>
</gene>
<dbReference type="InterPro" id="IPR050291">
    <property type="entry name" value="CDF_Transporter"/>
</dbReference>
<comment type="caution">
    <text evidence="10">The sequence shown here is derived from an EMBL/GenBank/DDBJ whole genome shotgun (WGS) entry which is preliminary data.</text>
</comment>
<dbReference type="Pfam" id="PF01545">
    <property type="entry name" value="Cation_efflux"/>
    <property type="match status" value="1"/>
</dbReference>
<feature type="domain" description="Cation efflux protein cytoplasmic" evidence="9">
    <location>
        <begin position="216"/>
        <end position="291"/>
    </location>
</feature>
<dbReference type="InterPro" id="IPR002524">
    <property type="entry name" value="Cation_efflux"/>
</dbReference>
<evidence type="ECO:0000256" key="4">
    <source>
        <dbReference type="ARBA" id="ARBA00022692"/>
    </source>
</evidence>
<name>S0FV25_9BACT</name>
<keyword evidence="5 7" id="KW-1133">Transmembrane helix</keyword>
<dbReference type="AlphaFoldDB" id="S0FV25"/>
<keyword evidence="11" id="KW-1185">Reference proteome</keyword>
<dbReference type="GO" id="GO:0008324">
    <property type="term" value="F:monoatomic cation transmembrane transporter activity"/>
    <property type="evidence" value="ECO:0007669"/>
    <property type="project" value="InterPro"/>
</dbReference>
<evidence type="ECO:0000256" key="7">
    <source>
        <dbReference type="SAM" id="Phobius"/>
    </source>
</evidence>
<comment type="subcellular location">
    <subcellularLocation>
        <location evidence="1">Membrane</location>
        <topology evidence="1">Multi-pass membrane protein</topology>
    </subcellularLocation>
</comment>
<evidence type="ECO:0000256" key="3">
    <source>
        <dbReference type="ARBA" id="ARBA00022448"/>
    </source>
</evidence>
<dbReference type="Proteomes" id="UP000014216">
    <property type="component" value="Unassembled WGS sequence"/>
</dbReference>
<dbReference type="GO" id="GO:0016020">
    <property type="term" value="C:membrane"/>
    <property type="evidence" value="ECO:0007669"/>
    <property type="project" value="UniProtKB-SubCell"/>
</dbReference>
<evidence type="ECO:0000313" key="11">
    <source>
        <dbReference type="Proteomes" id="UP000014216"/>
    </source>
</evidence>
<keyword evidence="6 7" id="KW-0472">Membrane</keyword>
<organism evidence="10 11">
    <name type="scientific">Desulfotignum phosphitoxidans DSM 13687</name>
    <dbReference type="NCBI Taxonomy" id="1286635"/>
    <lineage>
        <taxon>Bacteria</taxon>
        <taxon>Pseudomonadati</taxon>
        <taxon>Thermodesulfobacteriota</taxon>
        <taxon>Desulfobacteria</taxon>
        <taxon>Desulfobacterales</taxon>
        <taxon>Desulfobacteraceae</taxon>
        <taxon>Desulfotignum</taxon>
    </lineage>
</organism>
<dbReference type="NCBIfam" id="TIGR01297">
    <property type="entry name" value="CDF"/>
    <property type="match status" value="1"/>
</dbReference>
<feature type="transmembrane region" description="Helical" evidence="7">
    <location>
        <begin position="14"/>
        <end position="32"/>
    </location>
</feature>
<dbReference type="SUPFAM" id="SSF160240">
    <property type="entry name" value="Cation efflux protein cytoplasmic domain-like"/>
    <property type="match status" value="1"/>
</dbReference>
<evidence type="ECO:0000259" key="8">
    <source>
        <dbReference type="Pfam" id="PF01545"/>
    </source>
</evidence>
<proteinExistence type="inferred from homology"/>
<comment type="similarity">
    <text evidence="2">Belongs to the cation diffusion facilitator (CDF) transporter (TC 2.A.4) family.</text>
</comment>
<dbReference type="InterPro" id="IPR036837">
    <property type="entry name" value="Cation_efflux_CTD_sf"/>
</dbReference>
<dbReference type="PANTHER" id="PTHR43840:SF15">
    <property type="entry name" value="MITOCHONDRIAL METAL TRANSPORTER 1-RELATED"/>
    <property type="match status" value="1"/>
</dbReference>
<dbReference type="OrthoDB" id="9806522at2"/>
<evidence type="ECO:0000256" key="2">
    <source>
        <dbReference type="ARBA" id="ARBA00008114"/>
    </source>
</evidence>
<dbReference type="Pfam" id="PF16916">
    <property type="entry name" value="ZT_dimer"/>
    <property type="match status" value="1"/>
</dbReference>
<dbReference type="EMBL" id="APJX01000006">
    <property type="protein sequence ID" value="EMS78953.1"/>
    <property type="molecule type" value="Genomic_DNA"/>
</dbReference>
<evidence type="ECO:0000256" key="1">
    <source>
        <dbReference type="ARBA" id="ARBA00004141"/>
    </source>
</evidence>
<dbReference type="InterPro" id="IPR027470">
    <property type="entry name" value="Cation_efflux_CTD"/>
</dbReference>
<evidence type="ECO:0000259" key="9">
    <source>
        <dbReference type="Pfam" id="PF16916"/>
    </source>
</evidence>